<feature type="domain" description="Nephrocystin 3-like N-terminal" evidence="4">
    <location>
        <begin position="311"/>
        <end position="488"/>
    </location>
</feature>
<evidence type="ECO:0000259" key="4">
    <source>
        <dbReference type="Pfam" id="PF24883"/>
    </source>
</evidence>
<dbReference type="InterPro" id="IPR031350">
    <property type="entry name" value="Goodbye_dom"/>
</dbReference>
<sequence length="1591" mass="179254">MKSQPVPDNAPTKKPPEGQLSMKEIWDAAAKEFEAICGESLQRGQIKSFEDVQKKIKSANQVSNGADEEQNVKWEKAKSVGLQSLKYLKMLVGAASQASSFIPIPEAAANITGSALCFVFDIPETIKGYNDAINQVFGEVSSALSQFHIYQTIDNADPLLIQQIHLVLVSFVKVCAYVVKYRQGRKRDRFLKQFKSVFDDDSGLADQMAEFRSALQQQRDVEGTVTLAVVVETKQDIALLLEQSIVFGKIAQETHQAVQETQKGVQALRDDVDRMRTLIKIRDTLGVPSTVRLDTNTTQTCNDIADRCLSGMGSWIWTHEAYTAWTATKDRDKDAQRLLIVSGPQSSGKTCATALITKRLEEQKGRTYVAHYFFPSSTKKADSEKNSIQSALKYMAFQIARVDVAAQKVLGKACEEEPSAFRRSGSLDTLDNLWEKLKIGASGSNAVYYLVFDGIENLPDQQVKMLLDFVFSPRMAKESAERVQILLSGTDDQFANWQESRNSLKIQMEKHNTPDMRIVIEEALNQRGMLQNTKPDSDQQRARDKILDKLPQNVEGSYSRLQFGLDDVMRLLSTRTAMRELDRMLDQSMSSHEAAIKNLQRSLTADEISELNELLKWVLFSNDTMTLEKLEAAMFLYSGTESLASLEYIIKNKYSAVLKLDDGCVFGQDGVKEYLRKDIDLSGRSSNTKDRATISMTITINNVDQELCGHFLWDLAHKAIRDKFNFNLDGDASNALHGGRGTIAVDEFEAHHTIVTRAFEYLSKPPKEQTENIGPYLVTWLPFHLSRLRQLEDDDQGSLMPSEQSEIGQNLYKLFKNDEVFLRHKESFQDAWWIVSEIEDLQKWLMDSAIMRRLDKRWRDEVQLAASPTRGYLKELVRVIIQGFLRERSWNIYSACQWLLQLMKADERKLEVHTTETPDDNADAFAEIDWNRMSTWCQGILGLPDSELNSLWYERLATAATDDRVAPEAAISLYQRAIEEKNPSWLCYQGLGTAFSRQNRTSEAVTQVELALKSAQQEDATPKPETRDIVGLYLLLGQYAYEAGDVSTADKYYSLACEGGDESQVREGRLGRLKSRLGFPDTEAIQALKTTLAQENGKAEVTAAMEMLALDSDHHNLIARMFAVLKQDPDLLKEVLDAMEKAIWNLTPSNTSKVLTGDERFAEDEARSVLLCDRGFAAYLFRVSSDGLKSVNEALRLWEESRDLLANVGGTNALFTRQRATTALAAHYFQSIAEGLQLNYYDALAKLKKLANSESDYNFLRSDAISFLGSAYVLCGDKESAKEVLMARIKQGLQILSDDILENDKIGFSILQKALEQYQDFKNAVVALSLLGQPDLVTEALYFDVSDITEVDDERKSQALDVVSELAKEVIRVIGSQIPDTKLQSQRIEAAKVYLDTLVATAEAKTEVNGNSEDEKPRVSDLTAYAHRLLQSRILPLHKAHTPNVDKGELTWNWSCDGRTSDGRVCDKWNSFEDNLYHCIYCSNKDFCGDCFKQLRNPESGVDFMECSAKHRWLQIPHQGNSMYVSMKAKTVRVPIDVRPLDGDDRILKAYYAEDGSGEEITLDEWKERVATEWGISLKTLSETSSEDGKS</sequence>
<dbReference type="InterPro" id="IPR056884">
    <property type="entry name" value="NPHP3-like_N"/>
</dbReference>
<evidence type="ECO:0000259" key="3">
    <source>
        <dbReference type="Pfam" id="PF17109"/>
    </source>
</evidence>
<dbReference type="InterPro" id="IPR011990">
    <property type="entry name" value="TPR-like_helical_dom_sf"/>
</dbReference>
<dbReference type="Pfam" id="PF17109">
    <property type="entry name" value="Goodbye"/>
    <property type="match status" value="1"/>
</dbReference>
<dbReference type="Gene3D" id="3.40.50.300">
    <property type="entry name" value="P-loop containing nucleotide triphosphate hydrolases"/>
    <property type="match status" value="1"/>
</dbReference>
<evidence type="ECO:0000256" key="1">
    <source>
        <dbReference type="ARBA" id="ARBA00022737"/>
    </source>
</evidence>
<evidence type="ECO:0000313" key="5">
    <source>
        <dbReference type="EMBL" id="QYT05276.1"/>
    </source>
</evidence>
<gene>
    <name evidence="5" type="ORF">H0G86_012170</name>
</gene>
<dbReference type="EMBL" id="CP075870">
    <property type="protein sequence ID" value="QYT05276.1"/>
    <property type="molecule type" value="Genomic_DNA"/>
</dbReference>
<keyword evidence="1" id="KW-0677">Repeat</keyword>
<dbReference type="SUPFAM" id="SSF48452">
    <property type="entry name" value="TPR-like"/>
    <property type="match status" value="1"/>
</dbReference>
<accession>A0A8G0LSZ7</accession>
<proteinExistence type="predicted"/>
<dbReference type="Pfam" id="PF24883">
    <property type="entry name" value="NPHP3_N"/>
    <property type="match status" value="1"/>
</dbReference>
<dbReference type="PANTHER" id="PTHR10039">
    <property type="entry name" value="AMELOGENIN"/>
    <property type="match status" value="1"/>
</dbReference>
<dbReference type="Proteomes" id="UP000826661">
    <property type="component" value="Chromosome VII"/>
</dbReference>
<organism evidence="5 6">
    <name type="scientific">Trichoderma simmonsii</name>
    <dbReference type="NCBI Taxonomy" id="1491479"/>
    <lineage>
        <taxon>Eukaryota</taxon>
        <taxon>Fungi</taxon>
        <taxon>Dikarya</taxon>
        <taxon>Ascomycota</taxon>
        <taxon>Pezizomycotina</taxon>
        <taxon>Sordariomycetes</taxon>
        <taxon>Hypocreomycetidae</taxon>
        <taxon>Hypocreales</taxon>
        <taxon>Hypocreaceae</taxon>
        <taxon>Trichoderma</taxon>
    </lineage>
</organism>
<protein>
    <submittedName>
        <fullName evidence="5">Goodbye domain-containing protein</fullName>
    </submittedName>
</protein>
<dbReference type="Gene3D" id="1.25.40.10">
    <property type="entry name" value="Tetratricopeptide repeat domain"/>
    <property type="match status" value="1"/>
</dbReference>
<feature type="region of interest" description="Disordered" evidence="2">
    <location>
        <begin position="1"/>
        <end position="20"/>
    </location>
</feature>
<dbReference type="PANTHER" id="PTHR10039:SF17">
    <property type="entry name" value="FUNGAL STAND N-TERMINAL GOODBYE DOMAIN-CONTAINING PROTEIN-RELATED"/>
    <property type="match status" value="1"/>
</dbReference>
<name>A0A8G0LSZ7_9HYPO</name>
<keyword evidence="6" id="KW-1185">Reference proteome</keyword>
<feature type="domain" description="Fungal STAND N-terminal Goodbye" evidence="3">
    <location>
        <begin position="26"/>
        <end position="150"/>
    </location>
</feature>
<evidence type="ECO:0000313" key="6">
    <source>
        <dbReference type="Proteomes" id="UP000826661"/>
    </source>
</evidence>
<dbReference type="InterPro" id="IPR027417">
    <property type="entry name" value="P-loop_NTPase"/>
</dbReference>
<evidence type="ECO:0000256" key="2">
    <source>
        <dbReference type="SAM" id="MobiDB-lite"/>
    </source>
</evidence>
<reference evidence="5 6" key="1">
    <citation type="journal article" date="2021" name="BMC Genomics">
        <title>Telomere-to-telomere genome assembly of asparaginase-producing Trichoderma simmonsii.</title>
        <authorList>
            <person name="Chung D."/>
            <person name="Kwon Y.M."/>
            <person name="Yang Y."/>
        </authorList>
    </citation>
    <scope>NUCLEOTIDE SEQUENCE [LARGE SCALE GENOMIC DNA]</scope>
    <source>
        <strain evidence="5 6">GH-Sj1</strain>
    </source>
</reference>